<evidence type="ECO:0000313" key="3">
    <source>
        <dbReference type="EMBL" id="CAD8588253.1"/>
    </source>
</evidence>
<dbReference type="Gene3D" id="1.10.30.10">
    <property type="entry name" value="High mobility group box domain"/>
    <property type="match status" value="1"/>
</dbReference>
<evidence type="ECO:0000256" key="1">
    <source>
        <dbReference type="SAM" id="MobiDB-lite"/>
    </source>
</evidence>
<dbReference type="EMBL" id="HBEW01008129">
    <property type="protein sequence ID" value="CAD8588253.1"/>
    <property type="molecule type" value="Transcribed_RNA"/>
</dbReference>
<proteinExistence type="predicted"/>
<reference evidence="3" key="1">
    <citation type="submission" date="2021-01" db="EMBL/GenBank/DDBJ databases">
        <authorList>
            <person name="Corre E."/>
            <person name="Pelletier E."/>
            <person name="Niang G."/>
            <person name="Scheremetjew M."/>
            <person name="Finn R."/>
            <person name="Kale V."/>
            <person name="Holt S."/>
            <person name="Cochrane G."/>
            <person name="Meng A."/>
            <person name="Brown T."/>
            <person name="Cohen L."/>
        </authorList>
    </citation>
    <scope>NUCLEOTIDE SEQUENCE</scope>
    <source>
        <strain evidence="3">Clade-D-RCC2572</strain>
    </source>
</reference>
<feature type="region of interest" description="Disordered" evidence="1">
    <location>
        <begin position="87"/>
        <end position="145"/>
    </location>
</feature>
<dbReference type="AlphaFoldDB" id="A0A7S0KQH0"/>
<protein>
    <recommendedName>
        <fullName evidence="2">HMG box domain-containing protein</fullName>
    </recommendedName>
</protein>
<organism evidence="3">
    <name type="scientific">Ostreococcus mediterraneus</name>
    <dbReference type="NCBI Taxonomy" id="1486918"/>
    <lineage>
        <taxon>Eukaryota</taxon>
        <taxon>Viridiplantae</taxon>
        <taxon>Chlorophyta</taxon>
        <taxon>Mamiellophyceae</taxon>
        <taxon>Mamiellales</taxon>
        <taxon>Bathycoccaceae</taxon>
        <taxon>Ostreococcus</taxon>
    </lineage>
</organism>
<accession>A0A7S0KQH0</accession>
<dbReference type="InterPro" id="IPR009071">
    <property type="entry name" value="HMG_box_dom"/>
</dbReference>
<gene>
    <name evidence="3" type="ORF">OMED0929_LOCUS6867</name>
</gene>
<dbReference type="SUPFAM" id="SSF47095">
    <property type="entry name" value="HMG-box"/>
    <property type="match status" value="1"/>
</dbReference>
<evidence type="ECO:0000259" key="2">
    <source>
        <dbReference type="Pfam" id="PF09011"/>
    </source>
</evidence>
<dbReference type="CDD" id="cd00084">
    <property type="entry name" value="HMG-box_SF"/>
    <property type="match status" value="1"/>
</dbReference>
<feature type="domain" description="HMG box" evidence="2">
    <location>
        <begin position="27"/>
        <end position="83"/>
    </location>
</feature>
<dbReference type="InterPro" id="IPR036910">
    <property type="entry name" value="HMG_box_dom_sf"/>
</dbReference>
<dbReference type="Pfam" id="PF09011">
    <property type="entry name" value="HMG_box_2"/>
    <property type="match status" value="1"/>
</dbReference>
<name>A0A7S0KQH0_9CHLO</name>
<sequence length="324" mass="35405">MSRYSRKTADGSMKTYRELSMSPNLLAFNMFASEMRLVLRDSSLLSRAEMQMGIEKVIGNRWKAMTPDEKEKHIDKARVEQARLIAEGGMPQAPASSVRGKKQKSESAGDAQAPPKRRRGRPPKAGTAPVAARSKLSQLQPLPYNGNANNNNFAYNNHSGGASMHYGGAFMDMHDDDDDEDEDARARDPYALYNINDHANFHSMSDLFMPFNSGVSAPGSNNFEKTFNDASLVQPSPAAKDVSSFLQYDVVSALGGGSAAPRQSTGSYDLTGMSVEGVIDGTFDTGYYMTVRVNGQVLRGMMYREEACMRAVSSHVNTLNKAAL</sequence>